<dbReference type="GO" id="GO:0031083">
    <property type="term" value="C:BLOC-1 complex"/>
    <property type="evidence" value="ECO:0007669"/>
    <property type="project" value="InterPro"/>
</dbReference>
<dbReference type="STRING" id="564608.C1MUL1"/>
<dbReference type="OMA" id="THAMNSA"/>
<dbReference type="RefSeq" id="XP_003059216.1">
    <property type="nucleotide sequence ID" value="XM_003059170.1"/>
</dbReference>
<dbReference type="EMBL" id="GG663740">
    <property type="protein sequence ID" value="EEH56348.1"/>
    <property type="molecule type" value="Genomic_DNA"/>
</dbReference>
<dbReference type="KEGG" id="mpp:MICPUCDRAFT_58849"/>
<dbReference type="OrthoDB" id="20018at2759"/>
<evidence type="ECO:0000256" key="2">
    <source>
        <dbReference type="ARBA" id="ARBA00019577"/>
    </source>
</evidence>
<dbReference type="GO" id="GO:0016197">
    <property type="term" value="P:endosomal transport"/>
    <property type="evidence" value="ECO:0007669"/>
    <property type="project" value="TreeGrafter"/>
</dbReference>
<accession>C1MUL1</accession>
<dbReference type="InterPro" id="IPR009395">
    <property type="entry name" value="BLOC1S1"/>
</dbReference>
<reference evidence="3 4" key="1">
    <citation type="journal article" date="2009" name="Science">
        <title>Green evolution and dynamic adaptations revealed by genomes of the marine picoeukaryotes Micromonas.</title>
        <authorList>
            <person name="Worden A.Z."/>
            <person name="Lee J.H."/>
            <person name="Mock T."/>
            <person name="Rouze P."/>
            <person name="Simmons M.P."/>
            <person name="Aerts A.L."/>
            <person name="Allen A.E."/>
            <person name="Cuvelier M.L."/>
            <person name="Derelle E."/>
            <person name="Everett M.V."/>
            <person name="Foulon E."/>
            <person name="Grimwood J."/>
            <person name="Gundlach H."/>
            <person name="Henrissat B."/>
            <person name="Napoli C."/>
            <person name="McDonald S.M."/>
            <person name="Parker M.S."/>
            <person name="Rombauts S."/>
            <person name="Salamov A."/>
            <person name="Von Dassow P."/>
            <person name="Badger J.H."/>
            <person name="Coutinho P.M."/>
            <person name="Demir E."/>
            <person name="Dubchak I."/>
            <person name="Gentemann C."/>
            <person name="Eikrem W."/>
            <person name="Gready J.E."/>
            <person name="John U."/>
            <person name="Lanier W."/>
            <person name="Lindquist E.A."/>
            <person name="Lucas S."/>
            <person name="Mayer K.F."/>
            <person name="Moreau H."/>
            <person name="Not F."/>
            <person name="Otillar R."/>
            <person name="Panaud O."/>
            <person name="Pangilinan J."/>
            <person name="Paulsen I."/>
            <person name="Piegu B."/>
            <person name="Poliakov A."/>
            <person name="Robbens S."/>
            <person name="Schmutz J."/>
            <person name="Toulza E."/>
            <person name="Wyss T."/>
            <person name="Zelensky A."/>
            <person name="Zhou K."/>
            <person name="Armbrust E.V."/>
            <person name="Bhattacharya D."/>
            <person name="Goodenough U.W."/>
            <person name="Van de Peer Y."/>
            <person name="Grigoriev I.V."/>
        </authorList>
    </citation>
    <scope>NUCLEOTIDE SEQUENCE [LARGE SCALE GENOMIC DNA]</scope>
    <source>
        <strain evidence="3 4">CCMP1545</strain>
    </source>
</reference>
<keyword evidence="4" id="KW-1185">Reference proteome</keyword>
<evidence type="ECO:0000256" key="1">
    <source>
        <dbReference type="ARBA" id="ARBA00007133"/>
    </source>
</evidence>
<dbReference type="Pfam" id="PF06320">
    <property type="entry name" value="GCN5L1"/>
    <property type="match status" value="1"/>
</dbReference>
<proteinExistence type="inferred from homology"/>
<name>C1MUL1_MICPC</name>
<protein>
    <recommendedName>
        <fullName evidence="2">Biogenesis of lysosome-related organelles complex 1 subunit 1</fullName>
    </recommendedName>
</protein>
<dbReference type="GeneID" id="9684656"/>
<dbReference type="PANTHER" id="PTHR13073">
    <property type="entry name" value="BLOC-1 COMPLEX SUBUNIT 1"/>
    <property type="match status" value="1"/>
</dbReference>
<comment type="similarity">
    <text evidence="1">Belongs to the BLOC1S1 family.</text>
</comment>
<dbReference type="PANTHER" id="PTHR13073:SF0">
    <property type="entry name" value="BIOGENESIS OF LYSOSOME-RELATED ORGANELLES COMPLEX 1 SUBUNIT 1"/>
    <property type="match status" value="1"/>
</dbReference>
<organism evidence="4">
    <name type="scientific">Micromonas pusilla (strain CCMP1545)</name>
    <name type="common">Picoplanktonic green alga</name>
    <dbReference type="NCBI Taxonomy" id="564608"/>
    <lineage>
        <taxon>Eukaryota</taxon>
        <taxon>Viridiplantae</taxon>
        <taxon>Chlorophyta</taxon>
        <taxon>Mamiellophyceae</taxon>
        <taxon>Mamiellales</taxon>
        <taxon>Mamiellaceae</taxon>
        <taxon>Micromonas</taxon>
    </lineage>
</organism>
<gene>
    <name evidence="3" type="ORF">MICPUCDRAFT_58849</name>
</gene>
<sequence>MNDALADAVSGDVHDVFEAQKKIEERSRELREKSVRFASVTGEWTRFLNNFDDALRGIGDFERWVKEVEFDLNNLTGVMKYVEEGAEEERGGADAGDEDGNE</sequence>
<evidence type="ECO:0000313" key="4">
    <source>
        <dbReference type="Proteomes" id="UP000001876"/>
    </source>
</evidence>
<dbReference type="Proteomes" id="UP000001876">
    <property type="component" value="Unassembled WGS sequence"/>
</dbReference>
<evidence type="ECO:0000313" key="3">
    <source>
        <dbReference type="EMBL" id="EEH56348.1"/>
    </source>
</evidence>
<dbReference type="AlphaFoldDB" id="C1MUL1"/>
<dbReference type="eggNOG" id="KOG3390">
    <property type="taxonomic scope" value="Eukaryota"/>
</dbReference>